<dbReference type="AlphaFoldDB" id="A0A5B7F9K1"/>
<reference evidence="2 3" key="1">
    <citation type="submission" date="2019-05" db="EMBL/GenBank/DDBJ databases">
        <title>Another draft genome of Portunus trituberculatus and its Hox gene families provides insights of decapod evolution.</title>
        <authorList>
            <person name="Jeong J.-H."/>
            <person name="Song I."/>
            <person name="Kim S."/>
            <person name="Choi T."/>
            <person name="Kim D."/>
            <person name="Ryu S."/>
            <person name="Kim W."/>
        </authorList>
    </citation>
    <scope>NUCLEOTIDE SEQUENCE [LARGE SCALE GENOMIC DNA]</scope>
    <source>
        <tissue evidence="2">Muscle</tissue>
    </source>
</reference>
<protein>
    <submittedName>
        <fullName evidence="2">Uncharacterized protein</fullName>
    </submittedName>
</protein>
<gene>
    <name evidence="2" type="ORF">E2C01_035587</name>
</gene>
<keyword evidence="3" id="KW-1185">Reference proteome</keyword>
<keyword evidence="1" id="KW-0812">Transmembrane</keyword>
<evidence type="ECO:0000313" key="2">
    <source>
        <dbReference type="EMBL" id="MPC41976.1"/>
    </source>
</evidence>
<feature type="transmembrane region" description="Helical" evidence="1">
    <location>
        <begin position="6"/>
        <end position="30"/>
    </location>
</feature>
<accession>A0A5B7F9K1</accession>
<keyword evidence="1" id="KW-1133">Transmembrane helix</keyword>
<dbReference type="Proteomes" id="UP000324222">
    <property type="component" value="Unassembled WGS sequence"/>
</dbReference>
<evidence type="ECO:0000313" key="3">
    <source>
        <dbReference type="Proteomes" id="UP000324222"/>
    </source>
</evidence>
<keyword evidence="1" id="KW-0472">Membrane</keyword>
<sequence>MNGRVGSVSGVVAVVVVVVVVVPQSCVGFYGKMWAMECVVSVKANWGVFETKTEEEEGIKNLISKRFTHYPFGKS</sequence>
<proteinExistence type="predicted"/>
<evidence type="ECO:0000256" key="1">
    <source>
        <dbReference type="SAM" id="Phobius"/>
    </source>
</evidence>
<name>A0A5B7F9K1_PORTR</name>
<organism evidence="2 3">
    <name type="scientific">Portunus trituberculatus</name>
    <name type="common">Swimming crab</name>
    <name type="synonym">Neptunus trituberculatus</name>
    <dbReference type="NCBI Taxonomy" id="210409"/>
    <lineage>
        <taxon>Eukaryota</taxon>
        <taxon>Metazoa</taxon>
        <taxon>Ecdysozoa</taxon>
        <taxon>Arthropoda</taxon>
        <taxon>Crustacea</taxon>
        <taxon>Multicrustacea</taxon>
        <taxon>Malacostraca</taxon>
        <taxon>Eumalacostraca</taxon>
        <taxon>Eucarida</taxon>
        <taxon>Decapoda</taxon>
        <taxon>Pleocyemata</taxon>
        <taxon>Brachyura</taxon>
        <taxon>Eubrachyura</taxon>
        <taxon>Portunoidea</taxon>
        <taxon>Portunidae</taxon>
        <taxon>Portuninae</taxon>
        <taxon>Portunus</taxon>
    </lineage>
</organism>
<comment type="caution">
    <text evidence="2">The sequence shown here is derived from an EMBL/GenBank/DDBJ whole genome shotgun (WGS) entry which is preliminary data.</text>
</comment>
<dbReference type="EMBL" id="VSRR010005260">
    <property type="protein sequence ID" value="MPC41976.1"/>
    <property type="molecule type" value="Genomic_DNA"/>
</dbReference>